<name>A0A0B4WZS6_9HYPH</name>
<gene>
    <name evidence="1" type="ORF">RGR602_CH01858</name>
</gene>
<organism evidence="1 2">
    <name type="scientific">Rhizobium gallicum bv. gallicum R602sp</name>
    <dbReference type="NCBI Taxonomy" id="1041138"/>
    <lineage>
        <taxon>Bacteria</taxon>
        <taxon>Pseudomonadati</taxon>
        <taxon>Pseudomonadota</taxon>
        <taxon>Alphaproteobacteria</taxon>
        <taxon>Hyphomicrobiales</taxon>
        <taxon>Rhizobiaceae</taxon>
        <taxon>Rhizobium/Agrobacterium group</taxon>
        <taxon>Rhizobium</taxon>
    </lineage>
</organism>
<dbReference type="KEGG" id="rga:RGR602_CH01858"/>
<protein>
    <submittedName>
        <fullName evidence="1">Uncharacterized protein</fullName>
    </submittedName>
</protein>
<keyword evidence="2" id="KW-1185">Reference proteome</keyword>
<reference evidence="1 2" key="1">
    <citation type="submission" date="2013-11" db="EMBL/GenBank/DDBJ databases">
        <title>Complete genome sequence of Rhizobium gallicum bv. gallicum R602.</title>
        <authorList>
            <person name="Bustos P."/>
            <person name="Santamaria R.I."/>
            <person name="Lozano L."/>
            <person name="Acosta J.L."/>
            <person name="Ormeno-Orrillo E."/>
            <person name="Rogel M.A."/>
            <person name="Romero D."/>
            <person name="Cevallos M.A."/>
            <person name="Martinez-Romero E."/>
            <person name="Gonzalez V."/>
        </authorList>
    </citation>
    <scope>NUCLEOTIDE SEQUENCE [LARGE SCALE GENOMIC DNA]</scope>
    <source>
        <strain evidence="1 2">R602</strain>
    </source>
</reference>
<proteinExistence type="predicted"/>
<accession>A0A0B4WZS6</accession>
<dbReference type="EMBL" id="CP006877">
    <property type="protein sequence ID" value="AJD41189.1"/>
    <property type="molecule type" value="Genomic_DNA"/>
</dbReference>
<evidence type="ECO:0000313" key="1">
    <source>
        <dbReference type="EMBL" id="AJD41189.1"/>
    </source>
</evidence>
<dbReference type="HOGENOM" id="CLU_2587253_0_0_5"/>
<dbReference type="AlphaFoldDB" id="A0A0B4WZS6"/>
<evidence type="ECO:0000313" key="2">
    <source>
        <dbReference type="Proteomes" id="UP000031368"/>
    </source>
</evidence>
<dbReference type="Proteomes" id="UP000031368">
    <property type="component" value="Chromosome"/>
</dbReference>
<sequence length="80" mass="8841">MLETGSRGYSPPVMCNDPCTATRSAFHERHLSTARAHWGGMLMVPNRLHFIVEVEIQPPACAKLADDIQGTAFALDFFHA</sequence>